<dbReference type="STRING" id="218851.A0A2G5E041"/>
<evidence type="ECO:0000256" key="1">
    <source>
        <dbReference type="ARBA" id="ARBA00004123"/>
    </source>
</evidence>
<dbReference type="GO" id="GO:0003676">
    <property type="term" value="F:nucleic acid binding"/>
    <property type="evidence" value="ECO:0007669"/>
    <property type="project" value="InterPro"/>
</dbReference>
<dbReference type="AlphaFoldDB" id="A0A2G5E041"/>
<dbReference type="InterPro" id="IPR026822">
    <property type="entry name" value="Spp2/MOS2_G-patch"/>
</dbReference>
<gene>
    <name evidence="5" type="ORF">AQUCO_01300148v1</name>
</gene>
<dbReference type="InterPro" id="IPR045166">
    <property type="entry name" value="Spp2-like"/>
</dbReference>
<dbReference type="OrthoDB" id="5577072at2759"/>
<dbReference type="GO" id="GO:0000398">
    <property type="term" value="P:mRNA splicing, via spliceosome"/>
    <property type="evidence" value="ECO:0007669"/>
    <property type="project" value="InterPro"/>
</dbReference>
<feature type="domain" description="G-patch" evidence="4">
    <location>
        <begin position="145"/>
        <end position="191"/>
    </location>
</feature>
<accession>A0A2G5E041</accession>
<dbReference type="EMBL" id="KZ305030">
    <property type="protein sequence ID" value="PIA49096.1"/>
    <property type="molecule type" value="Genomic_DNA"/>
</dbReference>
<evidence type="ECO:0000313" key="6">
    <source>
        <dbReference type="Proteomes" id="UP000230069"/>
    </source>
</evidence>
<evidence type="ECO:0000256" key="2">
    <source>
        <dbReference type="ARBA" id="ARBA00023242"/>
    </source>
</evidence>
<dbReference type="InterPro" id="IPR000467">
    <property type="entry name" value="G_patch_dom"/>
</dbReference>
<dbReference type="PROSITE" id="PS50174">
    <property type="entry name" value="G_PATCH"/>
    <property type="match status" value="1"/>
</dbReference>
<comment type="subcellular location">
    <subcellularLocation>
        <location evidence="1">Nucleus</location>
    </subcellularLocation>
</comment>
<feature type="region of interest" description="Disordered" evidence="3">
    <location>
        <begin position="1"/>
        <end position="72"/>
    </location>
</feature>
<keyword evidence="6" id="KW-1185">Reference proteome</keyword>
<dbReference type="SMART" id="SM00443">
    <property type="entry name" value="G_patch"/>
    <property type="match status" value="1"/>
</dbReference>
<protein>
    <recommendedName>
        <fullName evidence="4">G-patch domain-containing protein</fullName>
    </recommendedName>
</protein>
<dbReference type="PANTHER" id="PTHR15818:SF2">
    <property type="entry name" value="G-PATCH DOMAIN AND KOW MOTIFS-CONTAINING PROTEIN"/>
    <property type="match status" value="1"/>
</dbReference>
<organism evidence="5 6">
    <name type="scientific">Aquilegia coerulea</name>
    <name type="common">Rocky mountain columbine</name>
    <dbReference type="NCBI Taxonomy" id="218851"/>
    <lineage>
        <taxon>Eukaryota</taxon>
        <taxon>Viridiplantae</taxon>
        <taxon>Streptophyta</taxon>
        <taxon>Embryophyta</taxon>
        <taxon>Tracheophyta</taxon>
        <taxon>Spermatophyta</taxon>
        <taxon>Magnoliopsida</taxon>
        <taxon>Ranunculales</taxon>
        <taxon>Ranunculaceae</taxon>
        <taxon>Thalictroideae</taxon>
        <taxon>Aquilegia</taxon>
    </lineage>
</organism>
<evidence type="ECO:0000256" key="3">
    <source>
        <dbReference type="SAM" id="MobiDB-lite"/>
    </source>
</evidence>
<dbReference type="InParanoid" id="A0A2G5E041"/>
<keyword evidence="2" id="KW-0539">Nucleus</keyword>
<reference evidence="5 6" key="1">
    <citation type="submission" date="2017-09" db="EMBL/GenBank/DDBJ databases">
        <title>WGS assembly of Aquilegia coerulea Goldsmith.</title>
        <authorList>
            <person name="Hodges S."/>
            <person name="Kramer E."/>
            <person name="Nordborg M."/>
            <person name="Tomkins J."/>
            <person name="Borevitz J."/>
            <person name="Derieg N."/>
            <person name="Yan J."/>
            <person name="Mihaltcheva S."/>
            <person name="Hayes R.D."/>
            <person name="Rokhsar D."/>
        </authorList>
    </citation>
    <scope>NUCLEOTIDE SEQUENCE [LARGE SCALE GENOMIC DNA]</scope>
    <source>
        <strain evidence="6">cv. Goldsmith</strain>
    </source>
</reference>
<dbReference type="GO" id="GO:0005681">
    <property type="term" value="C:spliceosomal complex"/>
    <property type="evidence" value="ECO:0007669"/>
    <property type="project" value="TreeGrafter"/>
</dbReference>
<evidence type="ECO:0000313" key="5">
    <source>
        <dbReference type="EMBL" id="PIA49096.1"/>
    </source>
</evidence>
<dbReference type="Pfam" id="PF12656">
    <property type="entry name" value="G-patch_2"/>
    <property type="match status" value="1"/>
</dbReference>
<sequence>MEKLSFSLNPNPSSTQKPKSPDNFIDHQVVVEEEEEDNSQKTTSSNTEFITEFNSSETLNSTQQQPKLIIPPLPNTWKPYNKILESNFESFNTSTNSTTSYGGDDKESNTATDLSMELKLLRKFREDVKRLPDDKGLDEFRDVPIEGFGKALLSGYGWYEGKGIGKNVKEDVKLVQYQGRIARAGLGFVSQNDSTPTTNTD</sequence>
<feature type="compositionally biased region" description="Polar residues" evidence="3">
    <location>
        <begin position="1"/>
        <end position="18"/>
    </location>
</feature>
<dbReference type="PANTHER" id="PTHR15818">
    <property type="entry name" value="G PATCH AND KOW-CONTAINING"/>
    <property type="match status" value="1"/>
</dbReference>
<evidence type="ECO:0000259" key="4">
    <source>
        <dbReference type="PROSITE" id="PS50174"/>
    </source>
</evidence>
<proteinExistence type="predicted"/>
<dbReference type="Proteomes" id="UP000230069">
    <property type="component" value="Unassembled WGS sequence"/>
</dbReference>
<feature type="compositionally biased region" description="Polar residues" evidence="3">
    <location>
        <begin position="40"/>
        <end position="62"/>
    </location>
</feature>
<name>A0A2G5E041_AQUCA</name>